<gene>
    <name evidence="1" type="ORF">GCM10009118_22970</name>
</gene>
<proteinExistence type="predicted"/>
<dbReference type="EMBL" id="BAAAFH010000011">
    <property type="protein sequence ID" value="GAA0875888.1"/>
    <property type="molecule type" value="Genomic_DNA"/>
</dbReference>
<dbReference type="Proteomes" id="UP001501126">
    <property type="component" value="Unassembled WGS sequence"/>
</dbReference>
<comment type="caution">
    <text evidence="1">The sequence shown here is derived from an EMBL/GenBank/DDBJ whole genome shotgun (WGS) entry which is preliminary data.</text>
</comment>
<name>A0ABN1MRE2_9FLAO</name>
<evidence type="ECO:0000313" key="2">
    <source>
        <dbReference type="Proteomes" id="UP001501126"/>
    </source>
</evidence>
<dbReference type="SUPFAM" id="SSF56954">
    <property type="entry name" value="Outer membrane efflux proteins (OEP)"/>
    <property type="match status" value="1"/>
</dbReference>
<keyword evidence="2" id="KW-1185">Reference proteome</keyword>
<evidence type="ECO:0000313" key="1">
    <source>
        <dbReference type="EMBL" id="GAA0875888.1"/>
    </source>
</evidence>
<accession>A0ABN1MRE2</accession>
<protein>
    <submittedName>
        <fullName evidence="1">Uncharacterized protein</fullName>
    </submittedName>
</protein>
<reference evidence="1 2" key="1">
    <citation type="journal article" date="2019" name="Int. J. Syst. Evol. Microbiol.">
        <title>The Global Catalogue of Microorganisms (GCM) 10K type strain sequencing project: providing services to taxonomists for standard genome sequencing and annotation.</title>
        <authorList>
            <consortium name="The Broad Institute Genomics Platform"/>
            <consortium name="The Broad Institute Genome Sequencing Center for Infectious Disease"/>
            <person name="Wu L."/>
            <person name="Ma J."/>
        </authorList>
    </citation>
    <scope>NUCLEOTIDE SEQUENCE [LARGE SCALE GENOMIC DNA]</scope>
    <source>
        <strain evidence="1 2">JCM 16083</strain>
    </source>
</reference>
<organism evidence="1 2">
    <name type="scientific">Wandonia haliotis</name>
    <dbReference type="NCBI Taxonomy" id="574963"/>
    <lineage>
        <taxon>Bacteria</taxon>
        <taxon>Pseudomonadati</taxon>
        <taxon>Bacteroidota</taxon>
        <taxon>Flavobacteriia</taxon>
        <taxon>Flavobacteriales</taxon>
        <taxon>Crocinitomicaceae</taxon>
        <taxon>Wandonia</taxon>
    </lineage>
</organism>
<sequence length="64" mass="7126">MRTTCCKPNISKTKSLNKAANDAILLYQSAMANYLEVITAQNNLLQNELEAITIKRDKLIALTT</sequence>
<dbReference type="Gene3D" id="1.20.1600.10">
    <property type="entry name" value="Outer membrane efflux proteins (OEP)"/>
    <property type="match status" value="1"/>
</dbReference>